<evidence type="ECO:0000313" key="9">
    <source>
        <dbReference type="Proteomes" id="UP000616114"/>
    </source>
</evidence>
<name>A0A8J2U061_9MICO</name>
<evidence type="ECO:0000256" key="6">
    <source>
        <dbReference type="RuleBase" id="RU003567"/>
    </source>
</evidence>
<gene>
    <name evidence="8" type="primary">clpP3</name>
    <name evidence="8" type="ORF">GCM10011333_28410</name>
</gene>
<dbReference type="GO" id="GO:0051117">
    <property type="term" value="F:ATPase binding"/>
    <property type="evidence" value="ECO:0007669"/>
    <property type="project" value="TreeGrafter"/>
</dbReference>
<dbReference type="Proteomes" id="UP000616114">
    <property type="component" value="Unassembled WGS sequence"/>
</dbReference>
<protein>
    <recommendedName>
        <fullName evidence="6">ATP-dependent Clp protease proteolytic subunit</fullName>
    </recommendedName>
</protein>
<evidence type="ECO:0000256" key="7">
    <source>
        <dbReference type="SAM" id="MobiDB-lite"/>
    </source>
</evidence>
<keyword evidence="2" id="KW-0963">Cytoplasm</keyword>
<sequence length="206" mass="21940">MTPRTDIAAPLPPRATAEPGAEPVFRAETARMLYAHRVVLFTGELDDALGTEIIARLAMLSRENSRADIHLWIQSPGGSVPMMHAIADTIAAIPNDVSTLALGWAASAGQFVLSMGTPGKRLALPHARILLHQGSSGIGGAAADVELQAGDLRRVRDTVLGEIARATGQPQERVFEDSLRDRWFSAQEAVDYGLCDRIADGAGLLP</sequence>
<evidence type="ECO:0000256" key="2">
    <source>
        <dbReference type="ARBA" id="ARBA00022490"/>
    </source>
</evidence>
<evidence type="ECO:0000256" key="4">
    <source>
        <dbReference type="ARBA" id="ARBA00022801"/>
    </source>
</evidence>
<dbReference type="PRINTS" id="PR00127">
    <property type="entry name" value="CLPPROTEASEP"/>
</dbReference>
<dbReference type="GO" id="GO:0009368">
    <property type="term" value="C:endopeptidase Clp complex"/>
    <property type="evidence" value="ECO:0007669"/>
    <property type="project" value="TreeGrafter"/>
</dbReference>
<reference evidence="8" key="2">
    <citation type="submission" date="2020-09" db="EMBL/GenBank/DDBJ databases">
        <authorList>
            <person name="Sun Q."/>
            <person name="Zhou Y."/>
        </authorList>
    </citation>
    <scope>NUCLEOTIDE SEQUENCE</scope>
    <source>
        <strain evidence="8">CGMCC 1.12785</strain>
    </source>
</reference>
<keyword evidence="4" id="KW-0378">Hydrolase</keyword>
<evidence type="ECO:0000256" key="5">
    <source>
        <dbReference type="ARBA" id="ARBA00022825"/>
    </source>
</evidence>
<dbReference type="InterPro" id="IPR023562">
    <property type="entry name" value="ClpP/TepA"/>
</dbReference>
<accession>A0A8J2U061</accession>
<dbReference type="GO" id="GO:0004176">
    <property type="term" value="F:ATP-dependent peptidase activity"/>
    <property type="evidence" value="ECO:0007669"/>
    <property type="project" value="InterPro"/>
</dbReference>
<comment type="similarity">
    <text evidence="1 6">Belongs to the peptidase S14 family.</text>
</comment>
<dbReference type="InterPro" id="IPR029045">
    <property type="entry name" value="ClpP/crotonase-like_dom_sf"/>
</dbReference>
<evidence type="ECO:0000256" key="3">
    <source>
        <dbReference type="ARBA" id="ARBA00022670"/>
    </source>
</evidence>
<dbReference type="Gene3D" id="3.90.226.10">
    <property type="entry name" value="2-enoyl-CoA Hydratase, Chain A, domain 1"/>
    <property type="match status" value="1"/>
</dbReference>
<dbReference type="EMBL" id="BMFY01000014">
    <property type="protein sequence ID" value="GGA23697.1"/>
    <property type="molecule type" value="Genomic_DNA"/>
</dbReference>
<keyword evidence="3 8" id="KW-0645">Protease</keyword>
<dbReference type="CDD" id="cd07017">
    <property type="entry name" value="S14_ClpP_2"/>
    <property type="match status" value="1"/>
</dbReference>
<dbReference type="SUPFAM" id="SSF52096">
    <property type="entry name" value="ClpP/crotonase"/>
    <property type="match status" value="1"/>
</dbReference>
<dbReference type="PANTHER" id="PTHR10381:SF70">
    <property type="entry name" value="ATP-DEPENDENT CLP PROTEASE PROTEOLYTIC SUBUNIT"/>
    <property type="match status" value="1"/>
</dbReference>
<dbReference type="AlphaFoldDB" id="A0A8J2U061"/>
<evidence type="ECO:0000313" key="8">
    <source>
        <dbReference type="EMBL" id="GGA23697.1"/>
    </source>
</evidence>
<comment type="caution">
    <text evidence="8">The sequence shown here is derived from an EMBL/GenBank/DDBJ whole genome shotgun (WGS) entry which is preliminary data.</text>
</comment>
<dbReference type="GO" id="GO:0004252">
    <property type="term" value="F:serine-type endopeptidase activity"/>
    <property type="evidence" value="ECO:0007669"/>
    <property type="project" value="InterPro"/>
</dbReference>
<reference evidence="8" key="1">
    <citation type="journal article" date="2014" name="Int. J. Syst. Evol. Microbiol.">
        <title>Complete genome sequence of Corynebacterium casei LMG S-19264T (=DSM 44701T), isolated from a smear-ripened cheese.</title>
        <authorList>
            <consortium name="US DOE Joint Genome Institute (JGI-PGF)"/>
            <person name="Walter F."/>
            <person name="Albersmeier A."/>
            <person name="Kalinowski J."/>
            <person name="Ruckert C."/>
        </authorList>
    </citation>
    <scope>NUCLEOTIDE SEQUENCE</scope>
    <source>
        <strain evidence="8">CGMCC 1.12785</strain>
    </source>
</reference>
<keyword evidence="9" id="KW-1185">Reference proteome</keyword>
<dbReference type="InterPro" id="IPR001907">
    <property type="entry name" value="ClpP"/>
</dbReference>
<keyword evidence="5" id="KW-0720">Serine protease</keyword>
<dbReference type="RefSeq" id="WP_188551555.1">
    <property type="nucleotide sequence ID" value="NZ_BMFY01000014.1"/>
</dbReference>
<dbReference type="PANTHER" id="PTHR10381">
    <property type="entry name" value="ATP-DEPENDENT CLP PROTEASE PROTEOLYTIC SUBUNIT"/>
    <property type="match status" value="1"/>
</dbReference>
<organism evidence="8 9">
    <name type="scientific">Sediminivirga luteola</name>
    <dbReference type="NCBI Taxonomy" id="1774748"/>
    <lineage>
        <taxon>Bacteria</taxon>
        <taxon>Bacillati</taxon>
        <taxon>Actinomycetota</taxon>
        <taxon>Actinomycetes</taxon>
        <taxon>Micrococcales</taxon>
        <taxon>Brevibacteriaceae</taxon>
        <taxon>Sediminivirga</taxon>
    </lineage>
</organism>
<proteinExistence type="inferred from homology"/>
<dbReference type="GO" id="GO:0006515">
    <property type="term" value="P:protein quality control for misfolded or incompletely synthesized proteins"/>
    <property type="evidence" value="ECO:0007669"/>
    <property type="project" value="TreeGrafter"/>
</dbReference>
<evidence type="ECO:0000256" key="1">
    <source>
        <dbReference type="ARBA" id="ARBA00007039"/>
    </source>
</evidence>
<dbReference type="Pfam" id="PF00574">
    <property type="entry name" value="CLP_protease"/>
    <property type="match status" value="1"/>
</dbReference>
<feature type="region of interest" description="Disordered" evidence="7">
    <location>
        <begin position="1"/>
        <end position="20"/>
    </location>
</feature>